<evidence type="ECO:0000313" key="3">
    <source>
        <dbReference type="EMBL" id="CAH2059183.1"/>
    </source>
</evidence>
<keyword evidence="2" id="KW-1133">Transmembrane helix</keyword>
<proteinExistence type="predicted"/>
<evidence type="ECO:0000256" key="2">
    <source>
        <dbReference type="SAM" id="Phobius"/>
    </source>
</evidence>
<keyword evidence="4" id="KW-1185">Reference proteome</keyword>
<feature type="transmembrane region" description="Helical" evidence="2">
    <location>
        <begin position="127"/>
        <end position="145"/>
    </location>
</feature>
<gene>
    <name evidence="3" type="ORF">TAV2_LOCUS13170</name>
</gene>
<evidence type="ECO:0000256" key="1">
    <source>
        <dbReference type="SAM" id="MobiDB-lite"/>
    </source>
</evidence>
<feature type="region of interest" description="Disordered" evidence="1">
    <location>
        <begin position="1"/>
        <end position="36"/>
    </location>
</feature>
<name>A0AAU9S6F9_THLAR</name>
<protein>
    <submittedName>
        <fullName evidence="3">Uncharacterized protein</fullName>
    </submittedName>
</protein>
<organism evidence="3 4">
    <name type="scientific">Thlaspi arvense</name>
    <name type="common">Field penny-cress</name>
    <dbReference type="NCBI Taxonomy" id="13288"/>
    <lineage>
        <taxon>Eukaryota</taxon>
        <taxon>Viridiplantae</taxon>
        <taxon>Streptophyta</taxon>
        <taxon>Embryophyta</taxon>
        <taxon>Tracheophyta</taxon>
        <taxon>Spermatophyta</taxon>
        <taxon>Magnoliopsida</taxon>
        <taxon>eudicotyledons</taxon>
        <taxon>Gunneridae</taxon>
        <taxon>Pentapetalae</taxon>
        <taxon>rosids</taxon>
        <taxon>malvids</taxon>
        <taxon>Brassicales</taxon>
        <taxon>Brassicaceae</taxon>
        <taxon>Thlaspideae</taxon>
        <taxon>Thlaspi</taxon>
    </lineage>
</organism>
<evidence type="ECO:0000313" key="4">
    <source>
        <dbReference type="Proteomes" id="UP000836841"/>
    </source>
</evidence>
<dbReference type="Proteomes" id="UP000836841">
    <property type="component" value="Chromosome 4"/>
</dbReference>
<sequence>MKLSRKFPPNLPRVLAPPNPPEPPDPPDPLDQQSTLFASKGSSGNEICKSFGNWEDEFNDSLHYPIVECLWNLTMLRSKLNEDSQSSPQLLFQEVLPGFAGLIMLLLLTDMDVLIISLVLGMDLNEIAGFLLYVQSLVILLFSIYRYFTFTLCVAILLAMLFKFLCCISLFSTIGVEFRRLLYASSGLSVSFAPMFYMLALRFAVVASDFLFLASLACIL</sequence>
<dbReference type="EMBL" id="OU466860">
    <property type="protein sequence ID" value="CAH2059183.1"/>
    <property type="molecule type" value="Genomic_DNA"/>
</dbReference>
<reference evidence="3 4" key="1">
    <citation type="submission" date="2022-03" db="EMBL/GenBank/DDBJ databases">
        <authorList>
            <person name="Nunn A."/>
            <person name="Chopra R."/>
            <person name="Nunn A."/>
            <person name="Contreras Garrido A."/>
        </authorList>
    </citation>
    <scope>NUCLEOTIDE SEQUENCE [LARGE SCALE GENOMIC DNA]</scope>
</reference>
<feature type="transmembrane region" description="Helical" evidence="2">
    <location>
        <begin position="152"/>
        <end position="176"/>
    </location>
</feature>
<feature type="compositionally biased region" description="Pro residues" evidence="1">
    <location>
        <begin position="9"/>
        <end position="29"/>
    </location>
</feature>
<accession>A0AAU9S6F9</accession>
<keyword evidence="2" id="KW-0472">Membrane</keyword>
<feature type="transmembrane region" description="Helical" evidence="2">
    <location>
        <begin position="95"/>
        <end position="121"/>
    </location>
</feature>
<dbReference type="AlphaFoldDB" id="A0AAU9S6F9"/>
<keyword evidence="2" id="KW-0812">Transmembrane</keyword>